<accession>A0A6L6YIE8</accession>
<reference evidence="2 3" key="1">
    <citation type="submission" date="2019-12" db="EMBL/GenBank/DDBJ databases">
        <title>Microbes associate with the intestines of laboratory mice.</title>
        <authorList>
            <person name="Navarre W."/>
            <person name="Wong E."/>
        </authorList>
    </citation>
    <scope>NUCLEOTIDE SEQUENCE [LARGE SCALE GENOMIC DNA]</scope>
    <source>
        <strain evidence="2 3">NM82_D38</strain>
    </source>
</reference>
<feature type="domain" description="HTH-like" evidence="1">
    <location>
        <begin position="137"/>
        <end position="195"/>
    </location>
</feature>
<dbReference type="Proteomes" id="UP000472580">
    <property type="component" value="Unassembled WGS sequence"/>
</dbReference>
<dbReference type="Pfam" id="PF13276">
    <property type="entry name" value="HTH_21"/>
    <property type="match status" value="1"/>
</dbReference>
<dbReference type="EMBL" id="WSRP01000010">
    <property type="protein sequence ID" value="MVX56468.1"/>
    <property type="molecule type" value="Genomic_DNA"/>
</dbReference>
<protein>
    <submittedName>
        <fullName evidence="2">IS3 family transposase</fullName>
    </submittedName>
</protein>
<gene>
    <name evidence="2" type="ORF">E5987_04505</name>
</gene>
<dbReference type="PANTHER" id="PTHR46889">
    <property type="entry name" value="TRANSPOSASE INSF FOR INSERTION SEQUENCE IS3B-RELATED"/>
    <property type="match status" value="1"/>
</dbReference>
<name>A0A6L6YIE8_9BURK</name>
<comment type="caution">
    <text evidence="2">The sequence shown here is derived from an EMBL/GenBank/DDBJ whole genome shotgun (WGS) entry which is preliminary data.</text>
</comment>
<proteinExistence type="predicted"/>
<keyword evidence="3" id="KW-1185">Reference proteome</keyword>
<dbReference type="PANTHER" id="PTHR46889:SF4">
    <property type="entry name" value="TRANSPOSASE INSO FOR INSERTION SEQUENCE ELEMENT IS911B-RELATED"/>
    <property type="match status" value="1"/>
</dbReference>
<sequence>MAISRAFASSIATQVIEGKFRSSLKAAEFYGLEPRSVQRKVKSELKNHKGRTIVGDSSRSGDENMRYSITSVLAYTFTIKEWITKNFNLKDHSESNIVSIVESLKGKGVPIKEACSWLGIHRSTLYRKRQKQLRAEEDDPLVTQISELQKRRNFAYGAKRMAVYLSKLNGFAINHKRVARLMRLPGLNSRVRPKRRIHYKTELLEPVQEPLYNVLKRDFSSSGPMTKLVTGMTFAPVREGWVVLSTIKDLFNHKIVAWETGSSAKLQLALATLNKLPTKEGLLPSD</sequence>
<evidence type="ECO:0000259" key="1">
    <source>
        <dbReference type="Pfam" id="PF13276"/>
    </source>
</evidence>
<dbReference type="InterPro" id="IPR050900">
    <property type="entry name" value="Transposase_IS3/IS150/IS904"/>
</dbReference>
<dbReference type="AlphaFoldDB" id="A0A6L6YIE8"/>
<dbReference type="InterPro" id="IPR025948">
    <property type="entry name" value="HTH-like_dom"/>
</dbReference>
<evidence type="ECO:0000313" key="2">
    <source>
        <dbReference type="EMBL" id="MVX56468.1"/>
    </source>
</evidence>
<organism evidence="2 3">
    <name type="scientific">Parasutterella muris</name>
    <dbReference type="NCBI Taxonomy" id="2565572"/>
    <lineage>
        <taxon>Bacteria</taxon>
        <taxon>Pseudomonadati</taxon>
        <taxon>Pseudomonadota</taxon>
        <taxon>Betaproteobacteria</taxon>
        <taxon>Burkholderiales</taxon>
        <taxon>Sutterellaceae</taxon>
        <taxon>Parasutterella</taxon>
    </lineage>
</organism>
<evidence type="ECO:0000313" key="3">
    <source>
        <dbReference type="Proteomes" id="UP000472580"/>
    </source>
</evidence>